<dbReference type="EMBL" id="QAOM01000010">
    <property type="protein sequence ID" value="PTQ84178.1"/>
    <property type="molecule type" value="Genomic_DNA"/>
</dbReference>
<organism evidence="2 3">
    <name type="scientific">Trichococcus patagoniensis</name>
    <dbReference type="NCBI Taxonomy" id="382641"/>
    <lineage>
        <taxon>Bacteria</taxon>
        <taxon>Bacillati</taxon>
        <taxon>Bacillota</taxon>
        <taxon>Bacilli</taxon>
        <taxon>Lactobacillales</taxon>
        <taxon>Carnobacteriaceae</taxon>
        <taxon>Trichococcus</taxon>
    </lineage>
</organism>
<feature type="region of interest" description="Disordered" evidence="1">
    <location>
        <begin position="78"/>
        <end position="113"/>
    </location>
</feature>
<evidence type="ECO:0000313" key="3">
    <source>
        <dbReference type="Proteomes" id="UP000244161"/>
    </source>
</evidence>
<dbReference type="Proteomes" id="UP000244161">
    <property type="component" value="Unassembled WGS sequence"/>
</dbReference>
<evidence type="ECO:0000256" key="1">
    <source>
        <dbReference type="SAM" id="MobiDB-lite"/>
    </source>
</evidence>
<evidence type="ECO:0000313" key="2">
    <source>
        <dbReference type="EMBL" id="PTQ84178.1"/>
    </source>
</evidence>
<sequence length="136" mass="14845">MRERRLFSDEQALVGGEHVVRSPAPAKGVLAGVQEAAPFPPVNGPLTGVAVSGNLFPPVSEFWPELTQWTRQLLRLSRSHRSWESRGGTSSGEAGSRRSWGTPQPPSPRSPAGSNFVNKCVHLIKKYCIFGVPMRI</sequence>
<protein>
    <submittedName>
        <fullName evidence="2">Uncharacterized protein</fullName>
    </submittedName>
</protein>
<proteinExistence type="predicted"/>
<dbReference type="AlphaFoldDB" id="A0A2T5IK34"/>
<keyword evidence="3" id="KW-1185">Reference proteome</keyword>
<gene>
    <name evidence="2" type="ORF">C8U37_11096</name>
</gene>
<name>A0A2T5IK34_9LACT</name>
<comment type="caution">
    <text evidence="2">The sequence shown here is derived from an EMBL/GenBank/DDBJ whole genome shotgun (WGS) entry which is preliminary data.</text>
</comment>
<reference evidence="2 3" key="1">
    <citation type="submission" date="2018-04" db="EMBL/GenBank/DDBJ databases">
        <title>Genomic Encyclopedia of Archaeal and Bacterial Type Strains, Phase II (KMG-II): from individual species to whole genera.</title>
        <authorList>
            <person name="Goeker M."/>
        </authorList>
    </citation>
    <scope>NUCLEOTIDE SEQUENCE [LARGE SCALE GENOMIC DNA]</scope>
    <source>
        <strain evidence="2 3">DSM 18806</strain>
    </source>
</reference>
<accession>A0A2T5IK34</accession>